<dbReference type="Proteomes" id="UP001054902">
    <property type="component" value="Unassembled WGS sequence"/>
</dbReference>
<name>A0AAD3D6Q9_9STRA</name>
<dbReference type="InterPro" id="IPR004147">
    <property type="entry name" value="ABC1_dom"/>
</dbReference>
<feature type="signal peptide" evidence="1">
    <location>
        <begin position="1"/>
        <end position="18"/>
    </location>
</feature>
<dbReference type="InterPro" id="IPR051130">
    <property type="entry name" value="Mito_struct-func_regulator"/>
</dbReference>
<feature type="domain" description="ABC1 atypical kinase-like" evidence="2">
    <location>
        <begin position="110"/>
        <end position="275"/>
    </location>
</feature>
<evidence type="ECO:0000313" key="3">
    <source>
        <dbReference type="EMBL" id="GFH58492.1"/>
    </source>
</evidence>
<dbReference type="PANTHER" id="PTHR43173:SF34">
    <property type="entry name" value="ABC1 ATYPICAL KINASE-LIKE DOMAIN-CONTAINING PROTEIN"/>
    <property type="match status" value="1"/>
</dbReference>
<sequence length="530" mass="60119">MRLSLLTAGGMLGGTALAVKYMHDEVGGMEALNRTVSFYSLAIPKYIQYRTHMFLDSPDETWDQLDKETSQQGLDKILSLRGFYIKSGQMVATNIGNGFPPIWQETFSVLQDGCPHKPFEVVRAIIESEYGKPLEQVFTSFEEIPIGAASIGQVHRATLHNGQEVVVKIMYPEVEDLFRGDVRTIKMFAQVAQPVHVPPLEEVEKQFMTEFDYVQEAKQMEQVRINLEKAGLAGKNKLAVVPKAYMDFCTKRVLVMEELKGEKLPDAIQRDVEQYAKKAGMAVDEFKLQEEMKVRELKKQGKDTIGPSAAEFDAYIKLETAKNKAQNISARLYNYTVGWIPGFQKKEYVSNKTLPLNYAKLIDDLIMIHGHEVLVDGYFNGDCHPGNILMMNSKKQLGLIDYGQVKKLSKEERLRMCRLILALADDDKKEIIDIMKESGFRSKAMNEDVIYKFAKVSYDEDNEDLTDGQHIQLFMESLQAKDPIDTIPENYIMVGRTSVMLRGFAHALRQSRSIAKAWAPIAQKVLDSEQ</sequence>
<feature type="domain" description="ABC1 atypical kinase-like" evidence="2">
    <location>
        <begin position="336"/>
        <end position="433"/>
    </location>
</feature>
<organism evidence="3 4">
    <name type="scientific">Chaetoceros tenuissimus</name>
    <dbReference type="NCBI Taxonomy" id="426638"/>
    <lineage>
        <taxon>Eukaryota</taxon>
        <taxon>Sar</taxon>
        <taxon>Stramenopiles</taxon>
        <taxon>Ochrophyta</taxon>
        <taxon>Bacillariophyta</taxon>
        <taxon>Coscinodiscophyceae</taxon>
        <taxon>Chaetocerotophycidae</taxon>
        <taxon>Chaetocerotales</taxon>
        <taxon>Chaetocerotaceae</taxon>
        <taxon>Chaetoceros</taxon>
    </lineage>
</organism>
<keyword evidence="3" id="KW-0808">Transferase</keyword>
<keyword evidence="3" id="KW-0418">Kinase</keyword>
<reference evidence="3 4" key="1">
    <citation type="journal article" date="2021" name="Sci. Rep.">
        <title>The genome of the diatom Chaetoceros tenuissimus carries an ancient integrated fragment of an extant virus.</title>
        <authorList>
            <person name="Hongo Y."/>
            <person name="Kimura K."/>
            <person name="Takaki Y."/>
            <person name="Yoshida Y."/>
            <person name="Baba S."/>
            <person name="Kobayashi G."/>
            <person name="Nagasaki K."/>
            <person name="Hano T."/>
            <person name="Tomaru Y."/>
        </authorList>
    </citation>
    <scope>NUCLEOTIDE SEQUENCE [LARGE SCALE GENOMIC DNA]</scope>
    <source>
        <strain evidence="3 4">NIES-3715</strain>
    </source>
</reference>
<keyword evidence="1" id="KW-0732">Signal</keyword>
<evidence type="ECO:0000259" key="2">
    <source>
        <dbReference type="Pfam" id="PF03109"/>
    </source>
</evidence>
<protein>
    <submittedName>
        <fullName evidence="3">AarF domain-containing kinase</fullName>
    </submittedName>
</protein>
<evidence type="ECO:0000256" key="1">
    <source>
        <dbReference type="SAM" id="SignalP"/>
    </source>
</evidence>
<dbReference type="CDD" id="cd05121">
    <property type="entry name" value="ABC1_ADCK3-like"/>
    <property type="match status" value="1"/>
</dbReference>
<dbReference type="Pfam" id="PF03109">
    <property type="entry name" value="ABC1"/>
    <property type="match status" value="2"/>
</dbReference>
<feature type="chain" id="PRO_5042072277" evidence="1">
    <location>
        <begin position="19"/>
        <end position="530"/>
    </location>
</feature>
<comment type="caution">
    <text evidence="3">The sequence shown here is derived from an EMBL/GenBank/DDBJ whole genome shotgun (WGS) entry which is preliminary data.</text>
</comment>
<keyword evidence="4" id="KW-1185">Reference proteome</keyword>
<dbReference type="EMBL" id="BLLK01000062">
    <property type="protein sequence ID" value="GFH58492.1"/>
    <property type="molecule type" value="Genomic_DNA"/>
</dbReference>
<evidence type="ECO:0000313" key="4">
    <source>
        <dbReference type="Proteomes" id="UP001054902"/>
    </source>
</evidence>
<dbReference type="SUPFAM" id="SSF56112">
    <property type="entry name" value="Protein kinase-like (PK-like)"/>
    <property type="match status" value="1"/>
</dbReference>
<proteinExistence type="predicted"/>
<dbReference type="PANTHER" id="PTHR43173">
    <property type="entry name" value="ABC1 FAMILY PROTEIN"/>
    <property type="match status" value="1"/>
</dbReference>
<dbReference type="AlphaFoldDB" id="A0AAD3D6Q9"/>
<accession>A0AAD3D6Q9</accession>
<dbReference type="GO" id="GO:0016301">
    <property type="term" value="F:kinase activity"/>
    <property type="evidence" value="ECO:0007669"/>
    <property type="project" value="UniProtKB-KW"/>
</dbReference>
<gene>
    <name evidence="3" type="ORF">CTEN210_14968</name>
</gene>
<dbReference type="InterPro" id="IPR011009">
    <property type="entry name" value="Kinase-like_dom_sf"/>
</dbReference>